<sequence>MATALSQTLAPALKAIKDNDQNVSQAIGKEKGGVDYSLPSPLESFAQEATENAKTISEFLRSNDLPHPSFARDAPANAFLSAPDDVLAVRSKLTEAALRLLQLARGPQEYIPNLTENMQYIACLRWLTHFNIFQLVPLVGTISYVALASQAKVSPELGEVSHTATSALLVTKPELHDWAVFMTGTTTPAANKLVEATEKWPEAVRKNETAYNVAFDTDLPFFEHLNTDPQKVKEFAGYMKNVQQSEGAALRHLVLGYDWAAIGKGKVVDAGGSTGASSTALARSFPDLAFVVQDLRENVDRGKAAAAELPADIASRISFQEHDFFKAQPVHGAEVYLLRMILHDWPDADAVAILRELAGAMGSGSRLVIMDSVLPRPGSVPSTQERMLRARDMTMLEAFNSLERDEEDWRRLLATADPGLTLRGIREPMGSALSLLDVVYTPSKCRLCGRGSCD</sequence>
<evidence type="ECO:0000256" key="1">
    <source>
        <dbReference type="ARBA" id="ARBA00022603"/>
    </source>
</evidence>
<dbReference type="PROSITE" id="PS51683">
    <property type="entry name" value="SAM_OMT_II"/>
    <property type="match status" value="1"/>
</dbReference>
<keyword evidence="6" id="KW-1185">Reference proteome</keyword>
<dbReference type="InterPro" id="IPR016461">
    <property type="entry name" value="COMT-like"/>
</dbReference>
<name>A0AA39QQZ2_9LECA</name>
<dbReference type="EMBL" id="JAFEKC020000023">
    <property type="protein sequence ID" value="KAK0507520.1"/>
    <property type="molecule type" value="Genomic_DNA"/>
</dbReference>
<dbReference type="InterPro" id="IPR001077">
    <property type="entry name" value="COMT_C"/>
</dbReference>
<comment type="caution">
    <text evidence="5">The sequence shown here is derived from an EMBL/GenBank/DDBJ whole genome shotgun (WGS) entry which is preliminary data.</text>
</comment>
<accession>A0AA39QQZ2</accession>
<reference evidence="5" key="1">
    <citation type="submission" date="2023-03" db="EMBL/GenBank/DDBJ databases">
        <title>Complete genome of Cladonia borealis.</title>
        <authorList>
            <person name="Park H."/>
        </authorList>
    </citation>
    <scope>NUCLEOTIDE SEQUENCE</scope>
    <source>
        <strain evidence="5">ANT050790</strain>
    </source>
</reference>
<dbReference type="GO" id="GO:0008171">
    <property type="term" value="F:O-methyltransferase activity"/>
    <property type="evidence" value="ECO:0007669"/>
    <property type="project" value="InterPro"/>
</dbReference>
<evidence type="ECO:0000313" key="6">
    <source>
        <dbReference type="Proteomes" id="UP001166286"/>
    </source>
</evidence>
<organism evidence="5 6">
    <name type="scientific">Cladonia borealis</name>
    <dbReference type="NCBI Taxonomy" id="184061"/>
    <lineage>
        <taxon>Eukaryota</taxon>
        <taxon>Fungi</taxon>
        <taxon>Dikarya</taxon>
        <taxon>Ascomycota</taxon>
        <taxon>Pezizomycotina</taxon>
        <taxon>Lecanoromycetes</taxon>
        <taxon>OSLEUM clade</taxon>
        <taxon>Lecanoromycetidae</taxon>
        <taxon>Lecanorales</taxon>
        <taxon>Lecanorineae</taxon>
        <taxon>Cladoniaceae</taxon>
        <taxon>Cladonia</taxon>
    </lineage>
</organism>
<dbReference type="Pfam" id="PF00891">
    <property type="entry name" value="Methyltransf_2"/>
    <property type="match status" value="1"/>
</dbReference>
<dbReference type="AlphaFoldDB" id="A0AA39QQZ2"/>
<dbReference type="Proteomes" id="UP001166286">
    <property type="component" value="Unassembled WGS sequence"/>
</dbReference>
<evidence type="ECO:0000256" key="2">
    <source>
        <dbReference type="ARBA" id="ARBA00022679"/>
    </source>
</evidence>
<dbReference type="PANTHER" id="PTHR43712">
    <property type="entry name" value="PUTATIVE (AFU_ORTHOLOGUE AFUA_4G14580)-RELATED"/>
    <property type="match status" value="1"/>
</dbReference>
<dbReference type="GO" id="GO:0032259">
    <property type="term" value="P:methylation"/>
    <property type="evidence" value="ECO:0007669"/>
    <property type="project" value="UniProtKB-KW"/>
</dbReference>
<dbReference type="InterPro" id="IPR029063">
    <property type="entry name" value="SAM-dependent_MTases_sf"/>
</dbReference>
<feature type="domain" description="O-methyltransferase C-terminal" evidence="4">
    <location>
        <begin position="203"/>
        <end position="416"/>
    </location>
</feature>
<keyword evidence="1" id="KW-0489">Methyltransferase</keyword>
<dbReference type="SUPFAM" id="SSF53335">
    <property type="entry name" value="S-adenosyl-L-methionine-dependent methyltransferases"/>
    <property type="match status" value="1"/>
</dbReference>
<gene>
    <name evidence="5" type="ORF">JMJ35_010043</name>
</gene>
<protein>
    <recommendedName>
        <fullName evidence="4">O-methyltransferase C-terminal domain-containing protein</fullName>
    </recommendedName>
</protein>
<keyword evidence="3" id="KW-0949">S-adenosyl-L-methionine</keyword>
<evidence type="ECO:0000259" key="4">
    <source>
        <dbReference type="Pfam" id="PF00891"/>
    </source>
</evidence>
<evidence type="ECO:0000256" key="3">
    <source>
        <dbReference type="ARBA" id="ARBA00022691"/>
    </source>
</evidence>
<evidence type="ECO:0000313" key="5">
    <source>
        <dbReference type="EMBL" id="KAK0507520.1"/>
    </source>
</evidence>
<keyword evidence="2" id="KW-0808">Transferase</keyword>
<dbReference type="Gene3D" id="3.40.50.150">
    <property type="entry name" value="Vaccinia Virus protein VP39"/>
    <property type="match status" value="1"/>
</dbReference>
<dbReference type="PANTHER" id="PTHR43712:SF19">
    <property type="entry name" value="DUAL O-METHYLTRANSFERASE_FAD-DEPENDENT MONOOXYGENASE ELCB"/>
    <property type="match status" value="1"/>
</dbReference>
<proteinExistence type="predicted"/>